<dbReference type="Proteomes" id="UP000535890">
    <property type="component" value="Unassembled WGS sequence"/>
</dbReference>
<dbReference type="AlphaFoldDB" id="A0A7Y9DZ88"/>
<feature type="region of interest" description="Disordered" evidence="1">
    <location>
        <begin position="13"/>
        <end position="137"/>
    </location>
</feature>
<sequence length="173" mass="17344">MDDERLLSEALRAQAAGGVSTPRAVPPTPEPPTPASPAAPTGRSRRFRPLGRRRAEDTPATQVTPAATGSAAVRTDVPAPRSGGIAAPPPGARPAPPRPGQPYGGPRQGPPSGPVPAYRPYPAAPPVPPRAVAPPEGPGTWNASTVAWWGLVSLLAGGTVGAAIGVLSLLLPA</sequence>
<keyword evidence="2" id="KW-1133">Transmembrane helix</keyword>
<feature type="transmembrane region" description="Helical" evidence="2">
    <location>
        <begin position="146"/>
        <end position="171"/>
    </location>
</feature>
<feature type="compositionally biased region" description="Pro residues" evidence="1">
    <location>
        <begin position="108"/>
        <end position="137"/>
    </location>
</feature>
<proteinExistence type="predicted"/>
<keyword evidence="2" id="KW-0812">Transmembrane</keyword>
<feature type="compositionally biased region" description="Basic residues" evidence="1">
    <location>
        <begin position="43"/>
        <end position="52"/>
    </location>
</feature>
<keyword evidence="4" id="KW-1185">Reference proteome</keyword>
<dbReference type="RefSeq" id="WP_179795605.1">
    <property type="nucleotide sequence ID" value="NZ_BAABHP010000020.1"/>
</dbReference>
<gene>
    <name evidence="3" type="ORF">BJ983_004217</name>
</gene>
<dbReference type="EMBL" id="JACCBN010000001">
    <property type="protein sequence ID" value="NYD38115.1"/>
    <property type="molecule type" value="Genomic_DNA"/>
</dbReference>
<keyword evidence="2" id="KW-0472">Membrane</keyword>
<evidence type="ECO:0000256" key="1">
    <source>
        <dbReference type="SAM" id="MobiDB-lite"/>
    </source>
</evidence>
<evidence type="ECO:0000256" key="2">
    <source>
        <dbReference type="SAM" id="Phobius"/>
    </source>
</evidence>
<feature type="compositionally biased region" description="Pro residues" evidence="1">
    <location>
        <begin position="24"/>
        <end position="37"/>
    </location>
</feature>
<accession>A0A7Y9DZ88</accession>
<name>A0A7Y9DZ88_9PSEU</name>
<comment type="caution">
    <text evidence="3">The sequence shown here is derived from an EMBL/GenBank/DDBJ whole genome shotgun (WGS) entry which is preliminary data.</text>
</comment>
<organism evidence="3 4">
    <name type="scientific">Actinomycetospora corticicola</name>
    <dbReference type="NCBI Taxonomy" id="663602"/>
    <lineage>
        <taxon>Bacteria</taxon>
        <taxon>Bacillati</taxon>
        <taxon>Actinomycetota</taxon>
        <taxon>Actinomycetes</taxon>
        <taxon>Pseudonocardiales</taxon>
        <taxon>Pseudonocardiaceae</taxon>
        <taxon>Actinomycetospora</taxon>
    </lineage>
</organism>
<feature type="compositionally biased region" description="Pro residues" evidence="1">
    <location>
        <begin position="87"/>
        <end position="100"/>
    </location>
</feature>
<protein>
    <submittedName>
        <fullName evidence="3">Uncharacterized protein</fullName>
    </submittedName>
</protein>
<reference evidence="3 4" key="1">
    <citation type="submission" date="2020-07" db="EMBL/GenBank/DDBJ databases">
        <title>Sequencing the genomes of 1000 actinobacteria strains.</title>
        <authorList>
            <person name="Klenk H.-P."/>
        </authorList>
    </citation>
    <scope>NUCLEOTIDE SEQUENCE [LARGE SCALE GENOMIC DNA]</scope>
    <source>
        <strain evidence="3 4">DSM 45772</strain>
    </source>
</reference>
<evidence type="ECO:0000313" key="4">
    <source>
        <dbReference type="Proteomes" id="UP000535890"/>
    </source>
</evidence>
<evidence type="ECO:0000313" key="3">
    <source>
        <dbReference type="EMBL" id="NYD38115.1"/>
    </source>
</evidence>